<keyword evidence="1" id="KW-0472">Membrane</keyword>
<feature type="transmembrane region" description="Helical" evidence="1">
    <location>
        <begin position="285"/>
        <end position="305"/>
    </location>
</feature>
<dbReference type="Pfam" id="PF12937">
    <property type="entry name" value="F-box-like"/>
    <property type="match status" value="1"/>
</dbReference>
<dbReference type="PROSITE" id="PS50181">
    <property type="entry name" value="FBOX"/>
    <property type="match status" value="1"/>
</dbReference>
<evidence type="ECO:0000256" key="1">
    <source>
        <dbReference type="SAM" id="Phobius"/>
    </source>
</evidence>
<proteinExistence type="predicted"/>
<dbReference type="EMBL" id="JAOAOG010000028">
    <property type="protein sequence ID" value="KAJ6253897.1"/>
    <property type="molecule type" value="Genomic_DNA"/>
</dbReference>
<name>A0ABQ8ZAJ3_9EUKA</name>
<feature type="transmembrane region" description="Helical" evidence="1">
    <location>
        <begin position="387"/>
        <end position="410"/>
    </location>
</feature>
<organism evidence="3 4">
    <name type="scientific">Anaeramoeba flamelloides</name>
    <dbReference type="NCBI Taxonomy" id="1746091"/>
    <lineage>
        <taxon>Eukaryota</taxon>
        <taxon>Metamonada</taxon>
        <taxon>Anaeramoebidae</taxon>
        <taxon>Anaeramoeba</taxon>
    </lineage>
</organism>
<feature type="transmembrane region" description="Helical" evidence="1">
    <location>
        <begin position="352"/>
        <end position="375"/>
    </location>
</feature>
<dbReference type="InterPro" id="IPR001810">
    <property type="entry name" value="F-box_dom"/>
</dbReference>
<accession>A0ABQ8ZAJ3</accession>
<evidence type="ECO:0000313" key="3">
    <source>
        <dbReference type="EMBL" id="KAJ6253897.1"/>
    </source>
</evidence>
<dbReference type="Proteomes" id="UP001150062">
    <property type="component" value="Unassembled WGS sequence"/>
</dbReference>
<keyword evidence="4" id="KW-1185">Reference proteome</keyword>
<feature type="transmembrane region" description="Helical" evidence="1">
    <location>
        <begin position="317"/>
        <end position="340"/>
    </location>
</feature>
<sequence>MIQNLSRLESFNHLTFEKFLQPTKITTNSKLSRCRQNNEEKDSFQDLPDEILLKIFTHLSPYHLVMCSLVNLQFNSVSQDWILWKHFFESNLDLLDFGDLVASRYGKYKYKITTRLGFFPEKSTQSYLFDLREAPIILSNSNKESHTFEGEKEKEKTIREFELKKQQQLLKRLSGEPLKFFVEQVQKYRNAKLIHEKFEVYSKRITKIDRMKNKIPNFITDGAFLVLSCSFSLVYLFCKLKWFENWPWSPFFSFFIIASLYLFCVFAILQTTQNRLDYEMEKQEQFLILTLLSLSLLINFSLLSLRLDGYTTISYLTILNMFFVPLFFAYFFILACFYSDEMGNLQNRNLDYFLILIQCLVPIYLFSFYLFFHFAIQRVHFQMDVSWIRIFSILFVTNLSPFIVIISLKLLDSFTNFNLNYHTNLVKESLVFSLVITIPFSILILFFMLIFLKIQK</sequence>
<feature type="transmembrane region" description="Helical" evidence="1">
    <location>
        <begin position="250"/>
        <end position="269"/>
    </location>
</feature>
<feature type="transmembrane region" description="Helical" evidence="1">
    <location>
        <begin position="430"/>
        <end position="452"/>
    </location>
</feature>
<dbReference type="InterPro" id="IPR036047">
    <property type="entry name" value="F-box-like_dom_sf"/>
</dbReference>
<feature type="transmembrane region" description="Helical" evidence="1">
    <location>
        <begin position="218"/>
        <end position="238"/>
    </location>
</feature>
<evidence type="ECO:0000313" key="4">
    <source>
        <dbReference type="Proteomes" id="UP001150062"/>
    </source>
</evidence>
<dbReference type="SUPFAM" id="SSF81383">
    <property type="entry name" value="F-box domain"/>
    <property type="match status" value="1"/>
</dbReference>
<keyword evidence="1" id="KW-1133">Transmembrane helix</keyword>
<reference evidence="3" key="1">
    <citation type="submission" date="2022-08" db="EMBL/GenBank/DDBJ databases">
        <title>Novel sulfate-reducing endosymbionts in the free-living metamonad Anaeramoeba.</title>
        <authorList>
            <person name="Jerlstrom-Hultqvist J."/>
            <person name="Cepicka I."/>
            <person name="Gallot-Lavallee L."/>
            <person name="Salas-Leiva D."/>
            <person name="Curtis B.A."/>
            <person name="Zahonova K."/>
            <person name="Pipaliya S."/>
            <person name="Dacks J."/>
            <person name="Roger A.J."/>
        </authorList>
    </citation>
    <scope>NUCLEOTIDE SEQUENCE</scope>
    <source>
        <strain evidence="3">Schooner1</strain>
    </source>
</reference>
<dbReference type="SMART" id="SM00256">
    <property type="entry name" value="FBOX"/>
    <property type="match status" value="1"/>
</dbReference>
<protein>
    <submittedName>
        <fullName evidence="3">F-box only protein</fullName>
    </submittedName>
</protein>
<gene>
    <name evidence="3" type="ORF">M0813_13315</name>
</gene>
<comment type="caution">
    <text evidence="3">The sequence shown here is derived from an EMBL/GenBank/DDBJ whole genome shotgun (WGS) entry which is preliminary data.</text>
</comment>
<dbReference type="Gene3D" id="1.20.1280.50">
    <property type="match status" value="1"/>
</dbReference>
<evidence type="ECO:0000259" key="2">
    <source>
        <dbReference type="PROSITE" id="PS50181"/>
    </source>
</evidence>
<keyword evidence="1" id="KW-0812">Transmembrane</keyword>
<feature type="domain" description="F-box" evidence="2">
    <location>
        <begin position="41"/>
        <end position="87"/>
    </location>
</feature>